<evidence type="ECO:0000313" key="1">
    <source>
        <dbReference type="EMBL" id="GAH70856.1"/>
    </source>
</evidence>
<gene>
    <name evidence="1" type="ORF">S03H2_54951</name>
</gene>
<comment type="caution">
    <text evidence="1">The sequence shown here is derived from an EMBL/GenBank/DDBJ whole genome shotgun (WGS) entry which is preliminary data.</text>
</comment>
<dbReference type="AlphaFoldDB" id="X1HL37"/>
<sequence length="255" mass="27821">DSYVLLGESKITVSPETTYLTGPLNADGTVNYTQALIDRYSKGVTPDNNAMTLLARAFGPDFLPEETRAEILRQLGLTEEDLVAGKKYVSWRDYLEAAGLDREQIDPNGDLVEQLGRRPWAAEDHPQVAAWLADNAEPLAIISRAARRPCHYFPIVSPDDPPSLISLQLPGLVLYRNAAWALSARATLHLASGDIAEARADADAIHNLARTPSPYLIWHLVNIGMVKAAANVEEAIIASDSVSPEAMRAMLADLR</sequence>
<feature type="non-terminal residue" evidence="1">
    <location>
        <position position="255"/>
    </location>
</feature>
<organism evidence="1">
    <name type="scientific">marine sediment metagenome</name>
    <dbReference type="NCBI Taxonomy" id="412755"/>
    <lineage>
        <taxon>unclassified sequences</taxon>
        <taxon>metagenomes</taxon>
        <taxon>ecological metagenomes</taxon>
    </lineage>
</organism>
<feature type="non-terminal residue" evidence="1">
    <location>
        <position position="1"/>
    </location>
</feature>
<dbReference type="EMBL" id="BARU01035071">
    <property type="protein sequence ID" value="GAH70856.1"/>
    <property type="molecule type" value="Genomic_DNA"/>
</dbReference>
<reference evidence="1" key="1">
    <citation type="journal article" date="2014" name="Front. Microbiol.">
        <title>High frequency of phylogenetically diverse reductive dehalogenase-homologous genes in deep subseafloor sedimentary metagenomes.</title>
        <authorList>
            <person name="Kawai M."/>
            <person name="Futagami T."/>
            <person name="Toyoda A."/>
            <person name="Takaki Y."/>
            <person name="Nishi S."/>
            <person name="Hori S."/>
            <person name="Arai W."/>
            <person name="Tsubouchi T."/>
            <person name="Morono Y."/>
            <person name="Uchiyama I."/>
            <person name="Ito T."/>
            <person name="Fujiyama A."/>
            <person name="Inagaki F."/>
            <person name="Takami H."/>
        </authorList>
    </citation>
    <scope>NUCLEOTIDE SEQUENCE</scope>
    <source>
        <strain evidence="1">Expedition CK06-06</strain>
    </source>
</reference>
<protein>
    <submittedName>
        <fullName evidence="1">Uncharacterized protein</fullName>
    </submittedName>
</protein>
<proteinExistence type="predicted"/>
<name>X1HL37_9ZZZZ</name>
<accession>X1HL37</accession>